<reference evidence="3" key="1">
    <citation type="submission" date="2017-08" db="EMBL/GenBank/DDBJ databases">
        <authorList>
            <person name="Imhoff J.F."/>
            <person name="Rahn T."/>
            <person name="Kuenzel S."/>
            <person name="Neulinger S.C."/>
        </authorList>
    </citation>
    <scope>NUCLEOTIDE SEQUENCE</scope>
    <source>
        <strain evidence="3">DSM 11080</strain>
    </source>
</reference>
<evidence type="ECO:0000313" key="4">
    <source>
        <dbReference type="Proteomes" id="UP001296776"/>
    </source>
</evidence>
<sequence>MRYCDLTLAYTETSGGIRTYIDQKRRWISEHSDDEHVLIIPGEQDRASQTGRLHTIELHSPMIPGCEPYRFFWRPAKVRHALEHSAPDVVELGSFFVEPWAAFRYRDDCRQHAARCLVSAYFHTDIAHAYVGAPLRRFLVDGVEEISETLAGWGHRVSEVVEDGAEATFGQIFRRCDLTLAATAAQAARIAEYGVSGTEVVPLGVDLSQFSPERRSIDWRRQQGIGDEDVLLLFCGRLDSEKAVSLLVDAFERLPDQPVFHLILMGDGPLREQLEARAKRLPRLRVLHYERDRAAYARVMASADVYVTAGPYETFGLAVVEAQASGLPVVGVDSGALRERVAPDRGRLGPVGDAEAMAANIVAVTSERETLGAAARQHVLEAGYGWDATFQRLFRLYQRAMDQAISQQEAGSAHPSGLAQH</sequence>
<gene>
    <name evidence="3" type="ORF">CKO40_11875</name>
</gene>
<dbReference type="Proteomes" id="UP001296776">
    <property type="component" value="Unassembled WGS sequence"/>
</dbReference>
<keyword evidence="3" id="KW-0808">Transferase</keyword>
<proteinExistence type="predicted"/>
<dbReference type="Pfam" id="PF13439">
    <property type="entry name" value="Glyco_transf_4"/>
    <property type="match status" value="1"/>
</dbReference>
<accession>A0AAJ0U4N6</accession>
<reference evidence="3" key="2">
    <citation type="journal article" date="2020" name="Microorganisms">
        <title>Osmotic Adaptation and Compatible Solute Biosynthesis of Phototrophic Bacteria as Revealed from Genome Analyses.</title>
        <authorList>
            <person name="Imhoff J.F."/>
            <person name="Rahn T."/>
            <person name="Kunzel S."/>
            <person name="Keller A."/>
            <person name="Neulinger S.C."/>
        </authorList>
    </citation>
    <scope>NUCLEOTIDE SEQUENCE</scope>
    <source>
        <strain evidence="3">DSM 11080</strain>
    </source>
</reference>
<protein>
    <submittedName>
        <fullName evidence="3">Glycosyl transferase group 1</fullName>
    </submittedName>
</protein>
<feature type="domain" description="Glycosyl transferase family 1" evidence="1">
    <location>
        <begin position="218"/>
        <end position="370"/>
    </location>
</feature>
<dbReference type="AlphaFoldDB" id="A0AAJ0U4N6"/>
<evidence type="ECO:0000313" key="3">
    <source>
        <dbReference type="EMBL" id="MBK1705221.1"/>
    </source>
</evidence>
<comment type="caution">
    <text evidence="3">The sequence shown here is derived from an EMBL/GenBank/DDBJ whole genome shotgun (WGS) entry which is preliminary data.</text>
</comment>
<dbReference type="SUPFAM" id="SSF53756">
    <property type="entry name" value="UDP-Glycosyltransferase/glycogen phosphorylase"/>
    <property type="match status" value="1"/>
</dbReference>
<dbReference type="EMBL" id="NRSJ01000020">
    <property type="protein sequence ID" value="MBK1705221.1"/>
    <property type="molecule type" value="Genomic_DNA"/>
</dbReference>
<evidence type="ECO:0000259" key="2">
    <source>
        <dbReference type="Pfam" id="PF13439"/>
    </source>
</evidence>
<feature type="domain" description="Glycosyltransferase subfamily 4-like N-terminal" evidence="2">
    <location>
        <begin position="15"/>
        <end position="208"/>
    </location>
</feature>
<keyword evidence="4" id="KW-1185">Reference proteome</keyword>
<dbReference type="Gene3D" id="3.40.50.2000">
    <property type="entry name" value="Glycogen Phosphorylase B"/>
    <property type="match status" value="2"/>
</dbReference>
<dbReference type="Pfam" id="PF00534">
    <property type="entry name" value="Glycos_transf_1"/>
    <property type="match status" value="1"/>
</dbReference>
<dbReference type="PANTHER" id="PTHR45947">
    <property type="entry name" value="SULFOQUINOVOSYL TRANSFERASE SQD2"/>
    <property type="match status" value="1"/>
</dbReference>
<dbReference type="InterPro" id="IPR001296">
    <property type="entry name" value="Glyco_trans_1"/>
</dbReference>
<dbReference type="GO" id="GO:0016757">
    <property type="term" value="F:glycosyltransferase activity"/>
    <property type="evidence" value="ECO:0007669"/>
    <property type="project" value="InterPro"/>
</dbReference>
<dbReference type="RefSeq" id="WP_200346436.1">
    <property type="nucleotide sequence ID" value="NZ_NRSJ01000020.1"/>
</dbReference>
<name>A0AAJ0U4N6_9GAMM</name>
<evidence type="ECO:0000259" key="1">
    <source>
        <dbReference type="Pfam" id="PF00534"/>
    </source>
</evidence>
<dbReference type="InterPro" id="IPR050194">
    <property type="entry name" value="Glycosyltransferase_grp1"/>
</dbReference>
<organism evidence="3 4">
    <name type="scientific">Halochromatium glycolicum</name>
    <dbReference type="NCBI Taxonomy" id="85075"/>
    <lineage>
        <taxon>Bacteria</taxon>
        <taxon>Pseudomonadati</taxon>
        <taxon>Pseudomonadota</taxon>
        <taxon>Gammaproteobacteria</taxon>
        <taxon>Chromatiales</taxon>
        <taxon>Chromatiaceae</taxon>
        <taxon>Halochromatium</taxon>
    </lineage>
</organism>
<dbReference type="InterPro" id="IPR028098">
    <property type="entry name" value="Glyco_trans_4-like_N"/>
</dbReference>
<dbReference type="PANTHER" id="PTHR45947:SF3">
    <property type="entry name" value="SULFOQUINOVOSYL TRANSFERASE SQD2"/>
    <property type="match status" value="1"/>
</dbReference>